<dbReference type="GO" id="GO:0016887">
    <property type="term" value="F:ATP hydrolysis activity"/>
    <property type="evidence" value="ECO:0007669"/>
    <property type="project" value="InterPro"/>
</dbReference>
<dbReference type="GO" id="GO:0005524">
    <property type="term" value="F:ATP binding"/>
    <property type="evidence" value="ECO:0007669"/>
    <property type="project" value="UniProtKB-KW"/>
</dbReference>
<dbReference type="InterPro" id="IPR027417">
    <property type="entry name" value="P-loop_NTPase"/>
</dbReference>
<name>A0A537J7I8_9BACT</name>
<sequence length="163" mass="17748">MKLELQGLTLRYGDRYALQDLIVSLEGQIIGLLGANASGKTSLLQILAGTAAATEGQALIDGVPLRPGRRPGISYLPQDSPAFPFWQNPKETLSATFMLRGVTGYDPRDLLAGLGLEDEDRRADEFSGGMKQKVRIAQALAHAPKLLVMDEPTTGLDIRERFR</sequence>
<feature type="non-terminal residue" evidence="4">
    <location>
        <position position="163"/>
    </location>
</feature>
<dbReference type="PANTHER" id="PTHR43335">
    <property type="entry name" value="ABC TRANSPORTER, ATP-BINDING PROTEIN"/>
    <property type="match status" value="1"/>
</dbReference>
<evidence type="ECO:0000313" key="4">
    <source>
        <dbReference type="EMBL" id="TMI79518.1"/>
    </source>
</evidence>
<keyword evidence="2" id="KW-0813">Transport</keyword>
<organism evidence="4 5">
    <name type="scientific">Candidatus Segetimicrobium genomatis</name>
    <dbReference type="NCBI Taxonomy" id="2569760"/>
    <lineage>
        <taxon>Bacteria</taxon>
        <taxon>Bacillati</taxon>
        <taxon>Candidatus Sysuimicrobiota</taxon>
        <taxon>Candidatus Sysuimicrobiia</taxon>
        <taxon>Candidatus Sysuimicrobiales</taxon>
        <taxon>Candidatus Segetimicrobiaceae</taxon>
        <taxon>Candidatus Segetimicrobium</taxon>
    </lineage>
</organism>
<protein>
    <submittedName>
        <fullName evidence="4">ABC transporter ATP-binding protein</fullName>
    </submittedName>
</protein>
<evidence type="ECO:0000259" key="3">
    <source>
        <dbReference type="Pfam" id="PF00005"/>
    </source>
</evidence>
<dbReference type="SUPFAM" id="SSF52540">
    <property type="entry name" value="P-loop containing nucleoside triphosphate hydrolases"/>
    <property type="match status" value="1"/>
</dbReference>
<dbReference type="Pfam" id="PF00005">
    <property type="entry name" value="ABC_tran"/>
    <property type="match status" value="1"/>
</dbReference>
<evidence type="ECO:0000256" key="2">
    <source>
        <dbReference type="ARBA" id="ARBA00022448"/>
    </source>
</evidence>
<dbReference type="AlphaFoldDB" id="A0A537J7I8"/>
<accession>A0A537J7I8</accession>
<reference evidence="4 5" key="1">
    <citation type="journal article" date="2019" name="Nat. Microbiol.">
        <title>Mediterranean grassland soil C-N compound turnover is dependent on rainfall and depth, and is mediated by genomically divergent microorganisms.</title>
        <authorList>
            <person name="Diamond S."/>
            <person name="Andeer P.F."/>
            <person name="Li Z."/>
            <person name="Crits-Christoph A."/>
            <person name="Burstein D."/>
            <person name="Anantharaman K."/>
            <person name="Lane K.R."/>
            <person name="Thomas B.C."/>
            <person name="Pan C."/>
            <person name="Northen T.R."/>
            <person name="Banfield J.F."/>
        </authorList>
    </citation>
    <scope>NUCLEOTIDE SEQUENCE [LARGE SCALE GENOMIC DNA]</scope>
    <source>
        <strain evidence="4">NP_6</strain>
    </source>
</reference>
<keyword evidence="4" id="KW-0067">ATP-binding</keyword>
<comment type="similarity">
    <text evidence="1">Belongs to the ABC transporter superfamily.</text>
</comment>
<comment type="caution">
    <text evidence="4">The sequence shown here is derived from an EMBL/GenBank/DDBJ whole genome shotgun (WGS) entry which is preliminary data.</text>
</comment>
<keyword evidence="4" id="KW-0547">Nucleotide-binding</keyword>
<evidence type="ECO:0000313" key="5">
    <source>
        <dbReference type="Proteomes" id="UP000318093"/>
    </source>
</evidence>
<dbReference type="Gene3D" id="3.40.50.300">
    <property type="entry name" value="P-loop containing nucleotide triphosphate hydrolases"/>
    <property type="match status" value="1"/>
</dbReference>
<evidence type="ECO:0000256" key="1">
    <source>
        <dbReference type="ARBA" id="ARBA00005417"/>
    </source>
</evidence>
<proteinExistence type="inferred from homology"/>
<dbReference type="InterPro" id="IPR003439">
    <property type="entry name" value="ABC_transporter-like_ATP-bd"/>
</dbReference>
<dbReference type="PANTHER" id="PTHR43335:SF2">
    <property type="entry name" value="ABC TRANSPORTER, ATP-BINDING PROTEIN"/>
    <property type="match status" value="1"/>
</dbReference>
<dbReference type="Proteomes" id="UP000318093">
    <property type="component" value="Unassembled WGS sequence"/>
</dbReference>
<dbReference type="InterPro" id="IPR017871">
    <property type="entry name" value="ABC_transporter-like_CS"/>
</dbReference>
<gene>
    <name evidence="4" type="ORF">E6H03_10100</name>
</gene>
<feature type="domain" description="ABC transporter" evidence="3">
    <location>
        <begin position="26"/>
        <end position="154"/>
    </location>
</feature>
<dbReference type="PROSITE" id="PS00211">
    <property type="entry name" value="ABC_TRANSPORTER_1"/>
    <property type="match status" value="1"/>
</dbReference>
<dbReference type="EMBL" id="VBAN01000322">
    <property type="protein sequence ID" value="TMI79518.1"/>
    <property type="molecule type" value="Genomic_DNA"/>
</dbReference>